<name>A0A1Q3DW29_LENED</name>
<dbReference type="AlphaFoldDB" id="A0A1Q3DW29"/>
<proteinExistence type="predicted"/>
<reference evidence="1 2" key="1">
    <citation type="submission" date="2016-08" db="EMBL/GenBank/DDBJ databases">
        <authorList>
            <consortium name="Lentinula edodes genome sequencing consortium"/>
            <person name="Sakamoto Y."/>
            <person name="Nakade K."/>
            <person name="Sato S."/>
            <person name="Yoshida Y."/>
            <person name="Miyazaki K."/>
            <person name="Natsume S."/>
            <person name="Konno N."/>
        </authorList>
    </citation>
    <scope>NUCLEOTIDE SEQUENCE [LARGE SCALE GENOMIC DNA]</scope>
    <source>
        <strain evidence="1 2">NBRC 111202</strain>
    </source>
</reference>
<evidence type="ECO:0000313" key="2">
    <source>
        <dbReference type="Proteomes" id="UP000188533"/>
    </source>
</evidence>
<keyword evidence="2" id="KW-1185">Reference proteome</keyword>
<comment type="caution">
    <text evidence="1">The sequence shown here is derived from an EMBL/GenBank/DDBJ whole genome shotgun (WGS) entry which is preliminary data.</text>
</comment>
<sequence>MEFPSLEMEIQVWAAFLDASRTVLTVLFLHLQQLLEAFSPALLHQKYPGNDILPNYKNTLYARTIPGLPLGPSLLLNFFSVDVLNYSYSISVRILYTPARIYVSKSVIL</sequence>
<reference evidence="1 2" key="2">
    <citation type="submission" date="2017-02" db="EMBL/GenBank/DDBJ databases">
        <title>A genome survey and senescence transcriptome analysis in Lentinula edodes.</title>
        <authorList>
            <person name="Sakamoto Y."/>
            <person name="Nakade K."/>
            <person name="Sato S."/>
            <person name="Yoshida Y."/>
            <person name="Miyazaki K."/>
            <person name="Natsume S."/>
            <person name="Konno N."/>
        </authorList>
    </citation>
    <scope>NUCLEOTIDE SEQUENCE [LARGE SCALE GENOMIC DNA]</scope>
    <source>
        <strain evidence="1 2">NBRC 111202</strain>
    </source>
</reference>
<dbReference type="Proteomes" id="UP000188533">
    <property type="component" value="Unassembled WGS sequence"/>
</dbReference>
<organism evidence="1 2">
    <name type="scientific">Lentinula edodes</name>
    <name type="common">Shiitake mushroom</name>
    <name type="synonym">Lentinus edodes</name>
    <dbReference type="NCBI Taxonomy" id="5353"/>
    <lineage>
        <taxon>Eukaryota</taxon>
        <taxon>Fungi</taxon>
        <taxon>Dikarya</taxon>
        <taxon>Basidiomycota</taxon>
        <taxon>Agaricomycotina</taxon>
        <taxon>Agaricomycetes</taxon>
        <taxon>Agaricomycetidae</taxon>
        <taxon>Agaricales</taxon>
        <taxon>Marasmiineae</taxon>
        <taxon>Omphalotaceae</taxon>
        <taxon>Lentinula</taxon>
    </lineage>
</organism>
<gene>
    <name evidence="1" type="ORF">LENED_000643</name>
</gene>
<dbReference type="EMBL" id="BDGU01000012">
    <property type="protein sequence ID" value="GAV99202.1"/>
    <property type="molecule type" value="Genomic_DNA"/>
</dbReference>
<protein>
    <submittedName>
        <fullName evidence="1">Uncharacterized protein</fullName>
    </submittedName>
</protein>
<evidence type="ECO:0000313" key="1">
    <source>
        <dbReference type="EMBL" id="GAV99202.1"/>
    </source>
</evidence>
<accession>A0A1Q3DW29</accession>